<gene>
    <name evidence="8" type="ORF">GCM10023184_29890</name>
</gene>
<proteinExistence type="inferred from homology"/>
<dbReference type="Gene3D" id="1.10.1740.10">
    <property type="match status" value="1"/>
</dbReference>
<comment type="caution">
    <text evidence="8">The sequence shown here is derived from an EMBL/GenBank/DDBJ whole genome shotgun (WGS) entry which is preliminary data.</text>
</comment>
<evidence type="ECO:0000256" key="4">
    <source>
        <dbReference type="ARBA" id="ARBA00023125"/>
    </source>
</evidence>
<dbReference type="InterPro" id="IPR007627">
    <property type="entry name" value="RNA_pol_sigma70_r2"/>
</dbReference>
<dbReference type="NCBIfam" id="TIGR02937">
    <property type="entry name" value="sigma70-ECF"/>
    <property type="match status" value="1"/>
</dbReference>
<comment type="similarity">
    <text evidence="1">Belongs to the sigma-70 factor family. ECF subfamily.</text>
</comment>
<reference evidence="9" key="1">
    <citation type="journal article" date="2019" name="Int. J. Syst. Evol. Microbiol.">
        <title>The Global Catalogue of Microorganisms (GCM) 10K type strain sequencing project: providing services to taxonomists for standard genome sequencing and annotation.</title>
        <authorList>
            <consortium name="The Broad Institute Genomics Platform"/>
            <consortium name="The Broad Institute Genome Sequencing Center for Infectious Disease"/>
            <person name="Wu L."/>
            <person name="Ma J."/>
        </authorList>
    </citation>
    <scope>NUCLEOTIDE SEQUENCE [LARGE SCALE GENOMIC DNA]</scope>
    <source>
        <strain evidence="9">JCM 17919</strain>
    </source>
</reference>
<dbReference type="Pfam" id="PF04542">
    <property type="entry name" value="Sigma70_r2"/>
    <property type="match status" value="1"/>
</dbReference>
<evidence type="ECO:0000256" key="3">
    <source>
        <dbReference type="ARBA" id="ARBA00023082"/>
    </source>
</evidence>
<dbReference type="PANTHER" id="PTHR43133:SF8">
    <property type="entry name" value="RNA POLYMERASE SIGMA FACTOR HI_1459-RELATED"/>
    <property type="match status" value="1"/>
</dbReference>
<dbReference type="PANTHER" id="PTHR43133">
    <property type="entry name" value="RNA POLYMERASE ECF-TYPE SIGMA FACTO"/>
    <property type="match status" value="1"/>
</dbReference>
<dbReference type="InterPro" id="IPR036388">
    <property type="entry name" value="WH-like_DNA-bd_sf"/>
</dbReference>
<dbReference type="InterPro" id="IPR014284">
    <property type="entry name" value="RNA_pol_sigma-70_dom"/>
</dbReference>
<name>A0ABP8H6X6_9BACT</name>
<dbReference type="RefSeq" id="WP_345256653.1">
    <property type="nucleotide sequence ID" value="NZ_BAABGY010000008.1"/>
</dbReference>
<evidence type="ECO:0000259" key="7">
    <source>
        <dbReference type="Pfam" id="PF08281"/>
    </source>
</evidence>
<feature type="domain" description="RNA polymerase sigma factor 70 region 4 type 2" evidence="7">
    <location>
        <begin position="133"/>
        <end position="178"/>
    </location>
</feature>
<dbReference type="EMBL" id="BAABGY010000008">
    <property type="protein sequence ID" value="GAA4335239.1"/>
    <property type="molecule type" value="Genomic_DNA"/>
</dbReference>
<keyword evidence="2" id="KW-0805">Transcription regulation</keyword>
<protein>
    <submittedName>
        <fullName evidence="8">Sigma-70 family RNA polymerase sigma factor</fullName>
    </submittedName>
</protein>
<dbReference type="InterPro" id="IPR013249">
    <property type="entry name" value="RNA_pol_sigma70_r4_t2"/>
</dbReference>
<keyword evidence="4" id="KW-0238">DNA-binding</keyword>
<dbReference type="SUPFAM" id="SSF88946">
    <property type="entry name" value="Sigma2 domain of RNA polymerase sigma factors"/>
    <property type="match status" value="1"/>
</dbReference>
<feature type="domain" description="RNA polymerase sigma-70 region 2" evidence="6">
    <location>
        <begin position="15"/>
        <end position="80"/>
    </location>
</feature>
<sequence length="189" mass="22219">MNSGQISEQVFHSWVGEHSDLLYQFCRKRVADRETGRDLVQETFLAAWRNRTAYRAETSVKNWLLLILKRKIIDHYRKAGAPDPLPHEEPGANPFFDGAGHWKQGLYPRAWRVEETDHTERKEFYSIFDSCGKKLKALQHHVFTMKYVDGHSSEEICKELGITSSNYWVLLHRAKVQLRACLEKNWFIK</sequence>
<dbReference type="InterPro" id="IPR039425">
    <property type="entry name" value="RNA_pol_sigma-70-like"/>
</dbReference>
<keyword evidence="5" id="KW-0804">Transcription</keyword>
<evidence type="ECO:0000313" key="9">
    <source>
        <dbReference type="Proteomes" id="UP001501725"/>
    </source>
</evidence>
<organism evidence="8 9">
    <name type="scientific">Flaviaesturariibacter amylovorans</name>
    <dbReference type="NCBI Taxonomy" id="1084520"/>
    <lineage>
        <taxon>Bacteria</taxon>
        <taxon>Pseudomonadati</taxon>
        <taxon>Bacteroidota</taxon>
        <taxon>Chitinophagia</taxon>
        <taxon>Chitinophagales</taxon>
        <taxon>Chitinophagaceae</taxon>
        <taxon>Flaviaestuariibacter</taxon>
    </lineage>
</organism>
<dbReference type="InterPro" id="IPR013325">
    <property type="entry name" value="RNA_pol_sigma_r2"/>
</dbReference>
<keyword evidence="3" id="KW-0731">Sigma factor</keyword>
<dbReference type="InterPro" id="IPR013324">
    <property type="entry name" value="RNA_pol_sigma_r3/r4-like"/>
</dbReference>
<evidence type="ECO:0000256" key="1">
    <source>
        <dbReference type="ARBA" id="ARBA00010641"/>
    </source>
</evidence>
<evidence type="ECO:0000259" key="6">
    <source>
        <dbReference type="Pfam" id="PF04542"/>
    </source>
</evidence>
<dbReference type="Gene3D" id="1.10.10.10">
    <property type="entry name" value="Winged helix-like DNA-binding domain superfamily/Winged helix DNA-binding domain"/>
    <property type="match status" value="1"/>
</dbReference>
<evidence type="ECO:0000256" key="5">
    <source>
        <dbReference type="ARBA" id="ARBA00023163"/>
    </source>
</evidence>
<evidence type="ECO:0000256" key="2">
    <source>
        <dbReference type="ARBA" id="ARBA00023015"/>
    </source>
</evidence>
<dbReference type="Pfam" id="PF08281">
    <property type="entry name" value="Sigma70_r4_2"/>
    <property type="match status" value="1"/>
</dbReference>
<accession>A0ABP8H6X6</accession>
<dbReference type="SUPFAM" id="SSF88659">
    <property type="entry name" value="Sigma3 and sigma4 domains of RNA polymerase sigma factors"/>
    <property type="match status" value="1"/>
</dbReference>
<dbReference type="Proteomes" id="UP001501725">
    <property type="component" value="Unassembled WGS sequence"/>
</dbReference>
<keyword evidence="9" id="KW-1185">Reference proteome</keyword>
<evidence type="ECO:0000313" key="8">
    <source>
        <dbReference type="EMBL" id="GAA4335239.1"/>
    </source>
</evidence>